<evidence type="ECO:0000256" key="9">
    <source>
        <dbReference type="ARBA" id="ARBA00048173"/>
    </source>
</evidence>
<evidence type="ECO:0000256" key="2">
    <source>
        <dbReference type="ARBA" id="ARBA00022679"/>
    </source>
</evidence>
<keyword evidence="4" id="KW-0479">Metal-binding</keyword>
<dbReference type="Pfam" id="PF08388">
    <property type="entry name" value="GIIM"/>
    <property type="match status" value="1"/>
</dbReference>
<evidence type="ECO:0000256" key="8">
    <source>
        <dbReference type="ARBA" id="ARBA00034120"/>
    </source>
</evidence>
<keyword evidence="5" id="KW-0460">Magnesium</keyword>
<evidence type="ECO:0000256" key="5">
    <source>
        <dbReference type="ARBA" id="ARBA00022842"/>
    </source>
</evidence>
<accession>A0A7Y0PN67</accession>
<comment type="catalytic activity">
    <reaction evidence="9">
        <text>DNA(n) + a 2'-deoxyribonucleoside 5'-triphosphate = DNA(n+1) + diphosphate</text>
        <dbReference type="Rhea" id="RHEA:22508"/>
        <dbReference type="Rhea" id="RHEA-COMP:17339"/>
        <dbReference type="Rhea" id="RHEA-COMP:17340"/>
        <dbReference type="ChEBI" id="CHEBI:33019"/>
        <dbReference type="ChEBI" id="CHEBI:61560"/>
        <dbReference type="ChEBI" id="CHEBI:173112"/>
        <dbReference type="EC" id="2.7.7.49"/>
    </reaction>
</comment>
<dbReference type="InterPro" id="IPR043502">
    <property type="entry name" value="DNA/RNA_pol_sf"/>
</dbReference>
<dbReference type="EC" id="2.7.7.49" evidence="1"/>
<evidence type="ECO:0000256" key="4">
    <source>
        <dbReference type="ARBA" id="ARBA00022723"/>
    </source>
</evidence>
<evidence type="ECO:0000256" key="7">
    <source>
        <dbReference type="ARBA" id="ARBA00023118"/>
    </source>
</evidence>
<organism evidence="11 12">
    <name type="scientific">Niallia alba</name>
    <dbReference type="NCBI Taxonomy" id="2729105"/>
    <lineage>
        <taxon>Bacteria</taxon>
        <taxon>Bacillati</taxon>
        <taxon>Bacillota</taxon>
        <taxon>Bacilli</taxon>
        <taxon>Bacillales</taxon>
        <taxon>Bacillaceae</taxon>
        <taxon>Niallia</taxon>
    </lineage>
</organism>
<dbReference type="AlphaFoldDB" id="A0A7Y0PN67"/>
<dbReference type="Pfam" id="PF00078">
    <property type="entry name" value="RVT_1"/>
    <property type="match status" value="1"/>
</dbReference>
<reference evidence="11 12" key="1">
    <citation type="submission" date="2020-04" db="EMBL/GenBank/DDBJ databases">
        <title>Bacillus sp. UniB3 isolated from commercial digestive syrup.</title>
        <authorList>
            <person name="Thorat V."/>
            <person name="Kirdat K."/>
            <person name="Tiwarekar B."/>
            <person name="Yadav A."/>
        </authorList>
    </citation>
    <scope>NUCLEOTIDE SEQUENCE [LARGE SCALE GENOMIC DNA]</scope>
    <source>
        <strain evidence="11 12">UniB3</strain>
    </source>
</reference>
<dbReference type="PRINTS" id="PR00866">
    <property type="entry name" value="RNADNAPOLMS"/>
</dbReference>
<name>A0A7Y0PN67_9BACI</name>
<keyword evidence="2 11" id="KW-0808">Transferase</keyword>
<feature type="domain" description="Reverse transcriptase" evidence="10">
    <location>
        <begin position="49"/>
        <end position="288"/>
    </location>
</feature>
<dbReference type="GO" id="GO:0051607">
    <property type="term" value="P:defense response to virus"/>
    <property type="evidence" value="ECO:0007669"/>
    <property type="project" value="UniProtKB-KW"/>
</dbReference>
<dbReference type="NCBIfam" id="TIGR04416">
    <property type="entry name" value="group_II_RT_mat"/>
    <property type="match status" value="1"/>
</dbReference>
<dbReference type="GO" id="GO:0003723">
    <property type="term" value="F:RNA binding"/>
    <property type="evidence" value="ECO:0007669"/>
    <property type="project" value="InterPro"/>
</dbReference>
<dbReference type="RefSeq" id="WP_016205475.1">
    <property type="nucleotide sequence ID" value="NZ_JABBPK010000001.1"/>
</dbReference>
<gene>
    <name evidence="11" type="primary">ltrA</name>
    <name evidence="11" type="ORF">HHU08_13730</name>
</gene>
<dbReference type="PROSITE" id="PS50878">
    <property type="entry name" value="RT_POL"/>
    <property type="match status" value="1"/>
</dbReference>
<evidence type="ECO:0000256" key="3">
    <source>
        <dbReference type="ARBA" id="ARBA00022695"/>
    </source>
</evidence>
<dbReference type="Proteomes" id="UP000588491">
    <property type="component" value="Unassembled WGS sequence"/>
</dbReference>
<dbReference type="GO" id="GO:0046872">
    <property type="term" value="F:metal ion binding"/>
    <property type="evidence" value="ECO:0007669"/>
    <property type="project" value="UniProtKB-KW"/>
</dbReference>
<dbReference type="PANTHER" id="PTHR34047">
    <property type="entry name" value="NUCLEAR INTRON MATURASE 1, MITOCHONDRIAL-RELATED"/>
    <property type="match status" value="1"/>
</dbReference>
<evidence type="ECO:0000313" key="12">
    <source>
        <dbReference type="Proteomes" id="UP000588491"/>
    </source>
</evidence>
<dbReference type="InterPro" id="IPR013597">
    <property type="entry name" value="Mat_intron_G2"/>
</dbReference>
<evidence type="ECO:0000256" key="6">
    <source>
        <dbReference type="ARBA" id="ARBA00022918"/>
    </source>
</evidence>
<comment type="similarity">
    <text evidence="8">Belongs to the bacterial reverse transcriptase family.</text>
</comment>
<dbReference type="InterPro" id="IPR051083">
    <property type="entry name" value="GrpII_Intron_Splice-Mob/Def"/>
</dbReference>
<dbReference type="PANTHER" id="PTHR34047:SF3">
    <property type="entry name" value="BLR2052 PROTEIN"/>
    <property type="match status" value="1"/>
</dbReference>
<keyword evidence="3 11" id="KW-0548">Nucleotidyltransferase</keyword>
<sequence>MQETKPFSISKNAVMTAFERVKANKGAYGIDEQSIESFELDLKNNLYKLWNRMSSGSYFPKPVKAIAIPKKNGGTRTLGIPTVEDRVAQMVAKLYFEPSVEKLFYEDSYGYRPNKSAIHAIEATRKRCWRKDWVLEFDIKGLFDNIRHDYLIEMVKRHTNQEWVILYIQRWLTAPFQMEDGTLTERTSGTPQGGVISPVLANLFLHYTFDDFMTKEFPSIPWARYADDGIAHCASLKQAKYLQRRLEERFQLFGLELNLEKTKIVYCKDDDRQGDYSTISFDFLGYTFRPRHSKNKYGKFFTNFLPAIADKAKKAIRKEVRSWRLQLKVDKTLQDISNMFNKKIQGWINYYGHFYKSEMYSVLRYINSCLVKWVRRKYKKRKHRRRAEHWLGAIAHRERKLFVHWKYGIQPAMNNGSRMS</sequence>
<dbReference type="InterPro" id="IPR000477">
    <property type="entry name" value="RT_dom"/>
</dbReference>
<dbReference type="SUPFAM" id="SSF56672">
    <property type="entry name" value="DNA/RNA polymerases"/>
    <property type="match status" value="1"/>
</dbReference>
<dbReference type="InterPro" id="IPR000123">
    <property type="entry name" value="Reverse_transcriptase_msDNA"/>
</dbReference>
<dbReference type="InterPro" id="IPR030931">
    <property type="entry name" value="Group_II_RT_mat"/>
</dbReference>
<evidence type="ECO:0000313" key="11">
    <source>
        <dbReference type="EMBL" id="NMO78046.1"/>
    </source>
</evidence>
<dbReference type="GO" id="GO:0003964">
    <property type="term" value="F:RNA-directed DNA polymerase activity"/>
    <property type="evidence" value="ECO:0007669"/>
    <property type="project" value="UniProtKB-KW"/>
</dbReference>
<dbReference type="CDD" id="cd01651">
    <property type="entry name" value="RT_G2_intron"/>
    <property type="match status" value="1"/>
</dbReference>
<proteinExistence type="inferred from homology"/>
<evidence type="ECO:0000259" key="10">
    <source>
        <dbReference type="PROSITE" id="PS50878"/>
    </source>
</evidence>
<protein>
    <recommendedName>
        <fullName evidence="1">RNA-directed DNA polymerase</fullName>
        <ecNumber evidence="1">2.7.7.49</ecNumber>
    </recommendedName>
</protein>
<keyword evidence="6 11" id="KW-0695">RNA-directed DNA polymerase</keyword>
<evidence type="ECO:0000256" key="1">
    <source>
        <dbReference type="ARBA" id="ARBA00012493"/>
    </source>
</evidence>
<keyword evidence="7" id="KW-0051">Antiviral defense</keyword>
<comment type="caution">
    <text evidence="11">The sequence shown here is derived from an EMBL/GenBank/DDBJ whole genome shotgun (WGS) entry which is preliminary data.</text>
</comment>
<dbReference type="EMBL" id="JABBPK010000001">
    <property type="protein sequence ID" value="NMO78046.1"/>
    <property type="molecule type" value="Genomic_DNA"/>
</dbReference>
<keyword evidence="12" id="KW-1185">Reference proteome</keyword>